<evidence type="ECO:0000256" key="6">
    <source>
        <dbReference type="ARBA" id="ARBA00022989"/>
    </source>
</evidence>
<feature type="transmembrane region" description="Helical" evidence="10">
    <location>
        <begin position="254"/>
        <end position="277"/>
    </location>
</feature>
<organism evidence="11">
    <name type="scientific">Bradysia odoriphaga</name>
    <dbReference type="NCBI Taxonomy" id="1564500"/>
    <lineage>
        <taxon>Eukaryota</taxon>
        <taxon>Metazoa</taxon>
        <taxon>Ecdysozoa</taxon>
        <taxon>Arthropoda</taxon>
        <taxon>Hexapoda</taxon>
        <taxon>Insecta</taxon>
        <taxon>Pterygota</taxon>
        <taxon>Neoptera</taxon>
        <taxon>Endopterygota</taxon>
        <taxon>Diptera</taxon>
        <taxon>Nematocera</taxon>
        <taxon>Sciaroidea</taxon>
        <taxon>Sciaridae</taxon>
        <taxon>Bradysia</taxon>
    </lineage>
</organism>
<dbReference type="Pfam" id="PF02949">
    <property type="entry name" value="7tm_6"/>
    <property type="match status" value="1"/>
</dbReference>
<dbReference type="EMBL" id="MK248995">
    <property type="protein sequence ID" value="QGW45409.1"/>
    <property type="molecule type" value="mRNA"/>
</dbReference>
<keyword evidence="7 10" id="KW-0472">Membrane</keyword>
<dbReference type="GO" id="GO:0005549">
    <property type="term" value="F:odorant binding"/>
    <property type="evidence" value="ECO:0007669"/>
    <property type="project" value="InterPro"/>
</dbReference>
<accession>A0A6B9C9R7</accession>
<keyword evidence="6 10" id="KW-1133">Transmembrane helix</keyword>
<keyword evidence="8 10" id="KW-0675">Receptor</keyword>
<feature type="transmembrane region" description="Helical" evidence="10">
    <location>
        <begin position="6"/>
        <end position="26"/>
    </location>
</feature>
<evidence type="ECO:0000256" key="1">
    <source>
        <dbReference type="ARBA" id="ARBA00004651"/>
    </source>
</evidence>
<evidence type="ECO:0000256" key="5">
    <source>
        <dbReference type="ARBA" id="ARBA00022725"/>
    </source>
</evidence>
<feature type="transmembrane region" description="Helical" evidence="10">
    <location>
        <begin position="163"/>
        <end position="193"/>
    </location>
</feature>
<dbReference type="PANTHER" id="PTHR21137">
    <property type="entry name" value="ODORANT RECEPTOR"/>
    <property type="match status" value="1"/>
</dbReference>
<evidence type="ECO:0000256" key="7">
    <source>
        <dbReference type="ARBA" id="ARBA00023136"/>
    </source>
</evidence>
<keyword evidence="4 10" id="KW-0812">Transmembrane</keyword>
<keyword evidence="3 10" id="KW-0716">Sensory transduction</keyword>
<sequence length="382" mass="44599">MHLTKIHKVVSLVISLFYRMGIWHRGDQPTMKEIRTKLFYSVFHTLFFLSLLFGAITNDRWDKSIFLADLAIGVAVLSVKLWMLMWNQKKILDLLNRVCVFSIQDDNDYKFFDDKLKGFIKFAITFIVIVTFDGSLPTLVLSLLEKTIYMEIAFPLDYRRNKIAFWIATTFIFTEFLLTIFAFIFTTIIWYLLLICSLRYKLLGNDLKNIGRSSKNGKKKIKQKEADNNFLKGLIASIVAHLHLNELITEVEDFFSGLFFMQFATSGVSICLSIYCLAFDIGESLLERIMFFIVFLYLIADLFMITYFGNEIMLSSDRLSYCLFESDWYNQPQATKKNIIIFGEYLKQPQVFVIGKLYPLTLETFTKILNSAYSMFNILKSF</sequence>
<dbReference type="AlphaFoldDB" id="A0A6B9C9R7"/>
<dbReference type="GO" id="GO:0005886">
    <property type="term" value="C:plasma membrane"/>
    <property type="evidence" value="ECO:0007669"/>
    <property type="project" value="UniProtKB-SubCell"/>
</dbReference>
<evidence type="ECO:0000256" key="3">
    <source>
        <dbReference type="ARBA" id="ARBA00022606"/>
    </source>
</evidence>
<feature type="transmembrane region" description="Helical" evidence="10">
    <location>
        <begin position="119"/>
        <end position="143"/>
    </location>
</feature>
<comment type="subcellular location">
    <subcellularLocation>
        <location evidence="1 10">Cell membrane</location>
        <topology evidence="1 10">Multi-pass membrane protein</topology>
    </subcellularLocation>
</comment>
<keyword evidence="5 10" id="KW-0552">Olfaction</keyword>
<evidence type="ECO:0000256" key="8">
    <source>
        <dbReference type="ARBA" id="ARBA00023170"/>
    </source>
</evidence>
<comment type="similarity">
    <text evidence="10">Belongs to the insect chemoreceptor superfamily. Heteromeric odorant receptor channel (TC 1.A.69) family.</text>
</comment>
<protein>
    <recommendedName>
        <fullName evidence="10">Odorant receptor</fullName>
    </recommendedName>
</protein>
<evidence type="ECO:0000256" key="9">
    <source>
        <dbReference type="ARBA" id="ARBA00023224"/>
    </source>
</evidence>
<dbReference type="PANTHER" id="PTHR21137:SF35">
    <property type="entry name" value="ODORANT RECEPTOR 19A-RELATED"/>
    <property type="match status" value="1"/>
</dbReference>
<evidence type="ECO:0000256" key="4">
    <source>
        <dbReference type="ARBA" id="ARBA00022692"/>
    </source>
</evidence>
<proteinExistence type="evidence at transcript level"/>
<name>A0A6B9C9R7_9DIPT</name>
<evidence type="ECO:0000313" key="11">
    <source>
        <dbReference type="EMBL" id="QGW45409.1"/>
    </source>
</evidence>
<reference evidence="11" key="1">
    <citation type="submission" date="2018-11" db="EMBL/GenBank/DDBJ databases">
        <authorList>
            <person name="Zhao Y."/>
            <person name="Mu W."/>
            <person name="Zhou C."/>
        </authorList>
    </citation>
    <scope>NUCLEOTIDE SEQUENCE</scope>
</reference>
<keyword evidence="2" id="KW-1003">Cell membrane</keyword>
<evidence type="ECO:0000256" key="10">
    <source>
        <dbReference type="RuleBase" id="RU351113"/>
    </source>
</evidence>
<feature type="transmembrane region" description="Helical" evidence="10">
    <location>
        <begin position="38"/>
        <end position="58"/>
    </location>
</feature>
<feature type="transmembrane region" description="Helical" evidence="10">
    <location>
        <begin position="289"/>
        <end position="309"/>
    </location>
</feature>
<keyword evidence="9 10" id="KW-0807">Transducer</keyword>
<dbReference type="InterPro" id="IPR004117">
    <property type="entry name" value="7tm6_olfct_rcpt"/>
</dbReference>
<dbReference type="GO" id="GO:0007165">
    <property type="term" value="P:signal transduction"/>
    <property type="evidence" value="ECO:0007669"/>
    <property type="project" value="UniProtKB-KW"/>
</dbReference>
<dbReference type="GO" id="GO:0004984">
    <property type="term" value="F:olfactory receptor activity"/>
    <property type="evidence" value="ECO:0007669"/>
    <property type="project" value="InterPro"/>
</dbReference>
<feature type="transmembrane region" description="Helical" evidence="10">
    <location>
        <begin position="64"/>
        <end position="83"/>
    </location>
</feature>
<evidence type="ECO:0000256" key="2">
    <source>
        <dbReference type="ARBA" id="ARBA00022475"/>
    </source>
</evidence>